<keyword evidence="5" id="KW-1185">Reference proteome</keyword>
<accession>A0A0N4UA83</accession>
<sequence length="141" mass="16975">MFLLNLFRLKRFFRFHFFSLRAVEEILRILRKDCRACITVWSMEQKMNDTISEYLKMRAKKKNVQMNRREGNGRLRVHEGSDFTQQDMLVPWQDAGGNHHLRYYHLFVAGELEALVEKIEGCEVEKSFYEEGNWIVIIKKK</sequence>
<dbReference type="GO" id="GO:0005737">
    <property type="term" value="C:cytoplasm"/>
    <property type="evidence" value="ECO:0007669"/>
    <property type="project" value="TreeGrafter"/>
</dbReference>
<dbReference type="Proteomes" id="UP000038040">
    <property type="component" value="Unplaced"/>
</dbReference>
<evidence type="ECO:0000256" key="1">
    <source>
        <dbReference type="ARBA" id="ARBA00022603"/>
    </source>
</evidence>
<reference evidence="6" key="1">
    <citation type="submission" date="2017-02" db="UniProtKB">
        <authorList>
            <consortium name="WormBaseParasite"/>
        </authorList>
    </citation>
    <scope>IDENTIFICATION</scope>
</reference>
<proteinExistence type="predicted"/>
<dbReference type="Gene3D" id="3.40.50.150">
    <property type="entry name" value="Vaccinia Virus protein VP39"/>
    <property type="match status" value="1"/>
</dbReference>
<organism evidence="4 6">
    <name type="scientific">Dracunculus medinensis</name>
    <name type="common">Guinea worm</name>
    <dbReference type="NCBI Taxonomy" id="318479"/>
    <lineage>
        <taxon>Eukaryota</taxon>
        <taxon>Metazoa</taxon>
        <taxon>Ecdysozoa</taxon>
        <taxon>Nematoda</taxon>
        <taxon>Chromadorea</taxon>
        <taxon>Rhabditida</taxon>
        <taxon>Spirurina</taxon>
        <taxon>Dracunculoidea</taxon>
        <taxon>Dracunculidae</taxon>
        <taxon>Dracunculus</taxon>
    </lineage>
</organism>
<name>A0A0N4UA83_DRAME</name>
<dbReference type="GO" id="GO:0005634">
    <property type="term" value="C:nucleus"/>
    <property type="evidence" value="ECO:0007669"/>
    <property type="project" value="TreeGrafter"/>
</dbReference>
<reference evidence="3 5" key="2">
    <citation type="submission" date="2018-11" db="EMBL/GenBank/DDBJ databases">
        <authorList>
            <consortium name="Pathogen Informatics"/>
        </authorList>
    </citation>
    <scope>NUCLEOTIDE SEQUENCE [LARGE SCALE GENOMIC DNA]</scope>
</reference>
<dbReference type="STRING" id="318479.A0A0N4UA83"/>
<protein>
    <submittedName>
        <fullName evidence="6">HNOB domain-containing protein</fullName>
    </submittedName>
</protein>
<dbReference type="GO" id="GO:0002098">
    <property type="term" value="P:tRNA wobble uridine modification"/>
    <property type="evidence" value="ECO:0007669"/>
    <property type="project" value="TreeGrafter"/>
</dbReference>
<keyword evidence="1" id="KW-0489">Methyltransferase</keyword>
<keyword evidence="2" id="KW-0808">Transferase</keyword>
<evidence type="ECO:0000313" key="4">
    <source>
        <dbReference type="Proteomes" id="UP000038040"/>
    </source>
</evidence>
<dbReference type="GO" id="GO:0030488">
    <property type="term" value="P:tRNA methylation"/>
    <property type="evidence" value="ECO:0007669"/>
    <property type="project" value="TreeGrafter"/>
</dbReference>
<dbReference type="EMBL" id="UYYG01000003">
    <property type="protein sequence ID" value="VDN50431.1"/>
    <property type="molecule type" value="Genomic_DNA"/>
</dbReference>
<dbReference type="Proteomes" id="UP000274756">
    <property type="component" value="Unassembled WGS sequence"/>
</dbReference>
<evidence type="ECO:0000313" key="6">
    <source>
        <dbReference type="WBParaSite" id="DME_0000404001-mRNA-1"/>
    </source>
</evidence>
<dbReference type="PANTHER" id="PTHR13069">
    <property type="entry name" value="ALKYLATED DNA REPAIR PROTEIN ALKB HOMOLOG 8"/>
    <property type="match status" value="1"/>
</dbReference>
<evidence type="ECO:0000313" key="3">
    <source>
        <dbReference type="EMBL" id="VDN50431.1"/>
    </source>
</evidence>
<dbReference type="WBParaSite" id="DME_0000404001-mRNA-1">
    <property type="protein sequence ID" value="DME_0000404001-mRNA-1"/>
    <property type="gene ID" value="DME_0000404001"/>
</dbReference>
<dbReference type="GO" id="GO:0000049">
    <property type="term" value="F:tRNA binding"/>
    <property type="evidence" value="ECO:0007669"/>
    <property type="project" value="TreeGrafter"/>
</dbReference>
<dbReference type="PANTHER" id="PTHR13069:SF21">
    <property type="entry name" value="ALKYLATED DNA REPAIR PROTEIN ALKB HOMOLOG 8"/>
    <property type="match status" value="1"/>
</dbReference>
<dbReference type="InterPro" id="IPR051422">
    <property type="entry name" value="AlkB_tRNA_MeTrf/Diox"/>
</dbReference>
<dbReference type="InterPro" id="IPR029063">
    <property type="entry name" value="SAM-dependent_MTases_sf"/>
</dbReference>
<dbReference type="AlphaFoldDB" id="A0A0N4UA83"/>
<evidence type="ECO:0000313" key="5">
    <source>
        <dbReference type="Proteomes" id="UP000274756"/>
    </source>
</evidence>
<gene>
    <name evidence="3" type="ORF">DME_LOCUS404</name>
</gene>
<dbReference type="GO" id="GO:0106335">
    <property type="term" value="F:tRNA (5-carboxymethyluridine(34)-5-O)-methyltransferase activity"/>
    <property type="evidence" value="ECO:0007669"/>
    <property type="project" value="TreeGrafter"/>
</dbReference>
<dbReference type="OrthoDB" id="271595at2759"/>
<evidence type="ECO:0000256" key="2">
    <source>
        <dbReference type="ARBA" id="ARBA00022679"/>
    </source>
</evidence>